<sequence>MAASRRRDSSRCGLRALGKALTSRRCENSRCLSTNCRAERRVARRAPRERRRRPAPAPARAHLHVPEALHERHRLEALRPGHSLGAEEGGAAALARRGERLRLRFVEVPCSADYERQRRLYPEEVRERSNRCSDHSGGS</sequence>
<reference evidence="2" key="1">
    <citation type="submission" date="2025-08" db="UniProtKB">
        <authorList>
            <consortium name="Ensembl"/>
        </authorList>
    </citation>
    <scope>IDENTIFICATION</scope>
</reference>
<keyword evidence="3" id="KW-1185">Reference proteome</keyword>
<evidence type="ECO:0000313" key="2">
    <source>
        <dbReference type="Ensembl" id="ENSNPEP00000019159.1"/>
    </source>
</evidence>
<name>A0A8C6ZUZ9_NOTPE</name>
<dbReference type="Ensembl" id="ENSNPET00000019653.1">
    <property type="protein sequence ID" value="ENSNPEP00000019159.1"/>
    <property type="gene ID" value="ENSNPEG00000014274.1"/>
</dbReference>
<feature type="region of interest" description="Disordered" evidence="1">
    <location>
        <begin position="42"/>
        <end position="68"/>
    </location>
</feature>
<reference evidence="2" key="2">
    <citation type="submission" date="2025-09" db="UniProtKB">
        <authorList>
            <consortium name="Ensembl"/>
        </authorList>
    </citation>
    <scope>IDENTIFICATION</scope>
</reference>
<dbReference type="Proteomes" id="UP000694420">
    <property type="component" value="Unplaced"/>
</dbReference>
<feature type="compositionally biased region" description="Basic residues" evidence="1">
    <location>
        <begin position="42"/>
        <end position="54"/>
    </location>
</feature>
<dbReference type="AlphaFoldDB" id="A0A8C6ZUZ9"/>
<organism evidence="2 3">
    <name type="scientific">Nothoprocta perdicaria</name>
    <name type="common">Chilean tinamou</name>
    <name type="synonym">Crypturus perdicarius</name>
    <dbReference type="NCBI Taxonomy" id="30464"/>
    <lineage>
        <taxon>Eukaryota</taxon>
        <taxon>Metazoa</taxon>
        <taxon>Chordata</taxon>
        <taxon>Craniata</taxon>
        <taxon>Vertebrata</taxon>
        <taxon>Euteleostomi</taxon>
        <taxon>Archelosauria</taxon>
        <taxon>Archosauria</taxon>
        <taxon>Dinosauria</taxon>
        <taxon>Saurischia</taxon>
        <taxon>Theropoda</taxon>
        <taxon>Coelurosauria</taxon>
        <taxon>Aves</taxon>
        <taxon>Palaeognathae</taxon>
        <taxon>Tinamiformes</taxon>
        <taxon>Tinamidae</taxon>
        <taxon>Nothoprocta</taxon>
    </lineage>
</organism>
<protein>
    <submittedName>
        <fullName evidence="2">Uncharacterized protein</fullName>
    </submittedName>
</protein>
<evidence type="ECO:0000256" key="1">
    <source>
        <dbReference type="SAM" id="MobiDB-lite"/>
    </source>
</evidence>
<evidence type="ECO:0000313" key="3">
    <source>
        <dbReference type="Proteomes" id="UP000694420"/>
    </source>
</evidence>
<accession>A0A8C6ZUZ9</accession>
<proteinExistence type="predicted"/>